<dbReference type="SMART" id="SM00034">
    <property type="entry name" value="CLECT"/>
    <property type="match status" value="1"/>
</dbReference>
<feature type="domain" description="C-type lectin" evidence="5">
    <location>
        <begin position="193"/>
        <end position="299"/>
    </location>
</feature>
<comment type="caution">
    <text evidence="6">The sequence shown here is derived from an EMBL/GenBank/DDBJ whole genome shotgun (WGS) entry which is preliminary data.</text>
</comment>
<dbReference type="PANTHER" id="PTHR45710">
    <property type="entry name" value="C-TYPE LECTIN DOMAIN-CONTAINING PROTEIN 180"/>
    <property type="match status" value="1"/>
</dbReference>
<organism evidence="6 7">
    <name type="scientific">Pleurodeles waltl</name>
    <name type="common">Iberian ribbed newt</name>
    <dbReference type="NCBI Taxonomy" id="8319"/>
    <lineage>
        <taxon>Eukaryota</taxon>
        <taxon>Metazoa</taxon>
        <taxon>Chordata</taxon>
        <taxon>Craniata</taxon>
        <taxon>Vertebrata</taxon>
        <taxon>Euteleostomi</taxon>
        <taxon>Amphibia</taxon>
        <taxon>Batrachia</taxon>
        <taxon>Caudata</taxon>
        <taxon>Salamandroidea</taxon>
        <taxon>Salamandridae</taxon>
        <taxon>Pleurodelinae</taxon>
        <taxon>Pleurodeles</taxon>
    </lineage>
</organism>
<evidence type="ECO:0000259" key="5">
    <source>
        <dbReference type="PROSITE" id="PS50041"/>
    </source>
</evidence>
<feature type="transmembrane region" description="Helical" evidence="4">
    <location>
        <begin position="143"/>
        <end position="164"/>
    </location>
</feature>
<evidence type="ECO:0000313" key="6">
    <source>
        <dbReference type="EMBL" id="KAJ1121812.1"/>
    </source>
</evidence>
<keyword evidence="4" id="KW-0812">Transmembrane</keyword>
<dbReference type="InterPro" id="IPR016186">
    <property type="entry name" value="C-type_lectin-like/link_sf"/>
</dbReference>
<dbReference type="GO" id="GO:0005886">
    <property type="term" value="C:plasma membrane"/>
    <property type="evidence" value="ECO:0007669"/>
    <property type="project" value="UniProtKB-SubCell"/>
</dbReference>
<dbReference type="InterPro" id="IPR016187">
    <property type="entry name" value="CTDL_fold"/>
</dbReference>
<dbReference type="Proteomes" id="UP001066276">
    <property type="component" value="Chromosome 7"/>
</dbReference>
<dbReference type="SUPFAM" id="SSF56436">
    <property type="entry name" value="C-type lectin-like"/>
    <property type="match status" value="1"/>
</dbReference>
<dbReference type="PROSITE" id="PS50041">
    <property type="entry name" value="C_TYPE_LECTIN_2"/>
    <property type="match status" value="1"/>
</dbReference>
<feature type="compositionally biased region" description="Low complexity" evidence="3">
    <location>
        <begin position="1"/>
        <end position="12"/>
    </location>
</feature>
<dbReference type="Pfam" id="PF00059">
    <property type="entry name" value="Lectin_C"/>
    <property type="match status" value="1"/>
</dbReference>
<dbReference type="GO" id="GO:0030246">
    <property type="term" value="F:carbohydrate binding"/>
    <property type="evidence" value="ECO:0007669"/>
    <property type="project" value="UniProtKB-KW"/>
</dbReference>
<reference evidence="6" key="1">
    <citation type="journal article" date="2022" name="bioRxiv">
        <title>Sequencing and chromosome-scale assembly of the giantPleurodeles waltlgenome.</title>
        <authorList>
            <person name="Brown T."/>
            <person name="Elewa A."/>
            <person name="Iarovenko S."/>
            <person name="Subramanian E."/>
            <person name="Araus A.J."/>
            <person name="Petzold A."/>
            <person name="Susuki M."/>
            <person name="Suzuki K.-i.T."/>
            <person name="Hayashi T."/>
            <person name="Toyoda A."/>
            <person name="Oliveira C."/>
            <person name="Osipova E."/>
            <person name="Leigh N.D."/>
            <person name="Simon A."/>
            <person name="Yun M.H."/>
        </authorList>
    </citation>
    <scope>NUCLEOTIDE SEQUENCE</scope>
    <source>
        <strain evidence="6">20211129_DDA</strain>
        <tissue evidence="6">Liver</tissue>
    </source>
</reference>
<sequence length="303" mass="32911">MQAVAQGQAQGVPGSARPSRQSPGHPSAPRLLQEEASRPLLHPAQAPSSGGAQRRVQRGLFCTWQVAGAGAPGQGPPGPPLGASDEDVKVAMCPEAELGCQWLPVTPNQTQQEGAGGLPEEEHGGSVKGCYHYMLGTVSIPRWALLAAPLGILLVVSALTGMLVKQNGQTRRDRITEYITRLDPPCPHQWMWYEGKCYLFSKETKTWDASQAFCASQNANMSTIGSLQEKAIVTHFKDSKDYWVGLQNKDGEWRWLDGSLLRTDIIQLRNTAPGLDCAYLSSERLGALDCATSRHWICTKDGH</sequence>
<protein>
    <recommendedName>
        <fullName evidence="5">C-type lectin domain-containing protein</fullName>
    </recommendedName>
</protein>
<evidence type="ECO:0000256" key="2">
    <source>
        <dbReference type="ARBA" id="ARBA00022734"/>
    </source>
</evidence>
<name>A0AAV7P0Q9_PLEWA</name>
<feature type="region of interest" description="Disordered" evidence="3">
    <location>
        <begin position="1"/>
        <end position="53"/>
    </location>
</feature>
<dbReference type="CDD" id="cd03593">
    <property type="entry name" value="CLECT_NK_receptors_like"/>
    <property type="match status" value="1"/>
</dbReference>
<proteinExistence type="predicted"/>
<keyword evidence="2" id="KW-0430">Lectin</keyword>
<dbReference type="Gene3D" id="3.10.100.10">
    <property type="entry name" value="Mannose-Binding Protein A, subunit A"/>
    <property type="match status" value="1"/>
</dbReference>
<dbReference type="PANTHER" id="PTHR45710:SF8">
    <property type="entry name" value="RERATING FAMILY MEMBER 4"/>
    <property type="match status" value="1"/>
</dbReference>
<accession>A0AAV7P0Q9</accession>
<evidence type="ECO:0000256" key="4">
    <source>
        <dbReference type="SAM" id="Phobius"/>
    </source>
</evidence>
<dbReference type="EMBL" id="JANPWB010000011">
    <property type="protein sequence ID" value="KAJ1121812.1"/>
    <property type="molecule type" value="Genomic_DNA"/>
</dbReference>
<dbReference type="InterPro" id="IPR001304">
    <property type="entry name" value="C-type_lectin-like"/>
</dbReference>
<dbReference type="InterPro" id="IPR050828">
    <property type="entry name" value="C-type_lectin/matrix_domain"/>
</dbReference>
<evidence type="ECO:0000313" key="7">
    <source>
        <dbReference type="Proteomes" id="UP001066276"/>
    </source>
</evidence>
<gene>
    <name evidence="6" type="ORF">NDU88_000331</name>
</gene>
<keyword evidence="7" id="KW-1185">Reference proteome</keyword>
<comment type="subcellular location">
    <subcellularLocation>
        <location evidence="1">Cell membrane</location>
        <topology evidence="1">Single-pass type II membrane protein</topology>
    </subcellularLocation>
</comment>
<evidence type="ECO:0000256" key="1">
    <source>
        <dbReference type="ARBA" id="ARBA00004401"/>
    </source>
</evidence>
<keyword evidence="4" id="KW-0472">Membrane</keyword>
<dbReference type="AlphaFoldDB" id="A0AAV7P0Q9"/>
<keyword evidence="4" id="KW-1133">Transmembrane helix</keyword>
<dbReference type="InterPro" id="IPR033992">
    <property type="entry name" value="NKR-like_CTLD"/>
</dbReference>
<evidence type="ECO:0000256" key="3">
    <source>
        <dbReference type="SAM" id="MobiDB-lite"/>
    </source>
</evidence>